<evidence type="ECO:0000256" key="1">
    <source>
        <dbReference type="SAM" id="MobiDB-lite"/>
    </source>
</evidence>
<reference evidence="2" key="1">
    <citation type="submission" date="2020-03" db="EMBL/GenBank/DDBJ databases">
        <authorList>
            <person name="Weist P."/>
        </authorList>
    </citation>
    <scope>NUCLEOTIDE SEQUENCE</scope>
</reference>
<keyword evidence="3" id="KW-1185">Reference proteome</keyword>
<proteinExistence type="predicted"/>
<sequence length="106" mass="11923">MRGTAQHHQSADDTTVMGLITGHEDQPPSPLVRQLHRLNREVSQRVGVPSTSPGRSTIHRDLYTQRAGRRAADQKPITNHELFSCCVWRRYAATGSETVSSRELDF</sequence>
<protein>
    <submittedName>
        <fullName evidence="2">Uncharacterized protein</fullName>
    </submittedName>
</protein>
<evidence type="ECO:0000313" key="2">
    <source>
        <dbReference type="EMBL" id="CAB1431133.1"/>
    </source>
</evidence>
<organism evidence="2 3">
    <name type="scientific">Pleuronectes platessa</name>
    <name type="common">European plaice</name>
    <dbReference type="NCBI Taxonomy" id="8262"/>
    <lineage>
        <taxon>Eukaryota</taxon>
        <taxon>Metazoa</taxon>
        <taxon>Chordata</taxon>
        <taxon>Craniata</taxon>
        <taxon>Vertebrata</taxon>
        <taxon>Euteleostomi</taxon>
        <taxon>Actinopterygii</taxon>
        <taxon>Neopterygii</taxon>
        <taxon>Teleostei</taxon>
        <taxon>Neoteleostei</taxon>
        <taxon>Acanthomorphata</taxon>
        <taxon>Carangaria</taxon>
        <taxon>Pleuronectiformes</taxon>
        <taxon>Pleuronectoidei</taxon>
        <taxon>Pleuronectidae</taxon>
        <taxon>Pleuronectes</taxon>
    </lineage>
</organism>
<accession>A0A9N7YML7</accession>
<dbReference type="EMBL" id="CADEAL010001311">
    <property type="protein sequence ID" value="CAB1431133.1"/>
    <property type="molecule type" value="Genomic_DNA"/>
</dbReference>
<dbReference type="AlphaFoldDB" id="A0A9N7YML7"/>
<feature type="region of interest" description="Disordered" evidence="1">
    <location>
        <begin position="1"/>
        <end position="28"/>
    </location>
</feature>
<dbReference type="Proteomes" id="UP001153269">
    <property type="component" value="Unassembled WGS sequence"/>
</dbReference>
<name>A0A9N7YML7_PLEPL</name>
<comment type="caution">
    <text evidence="2">The sequence shown here is derived from an EMBL/GenBank/DDBJ whole genome shotgun (WGS) entry which is preliminary data.</text>
</comment>
<evidence type="ECO:0000313" key="3">
    <source>
        <dbReference type="Proteomes" id="UP001153269"/>
    </source>
</evidence>
<gene>
    <name evidence="2" type="ORF">PLEPLA_LOCUS19132</name>
</gene>